<dbReference type="AlphaFoldDB" id="A0A199UME1"/>
<evidence type="ECO:0000256" key="7">
    <source>
        <dbReference type="ARBA" id="ARBA00022989"/>
    </source>
</evidence>
<keyword evidence="5" id="KW-0053">Apoptosis</keyword>
<comment type="subcellular location">
    <subcellularLocation>
        <location evidence="1">Endoplasmic reticulum membrane</location>
        <topology evidence="1">Multi-pass membrane protein</topology>
    </subcellularLocation>
</comment>
<organism evidence="12 13">
    <name type="scientific">Ananas comosus</name>
    <name type="common">Pineapple</name>
    <name type="synonym">Ananas ananas</name>
    <dbReference type="NCBI Taxonomy" id="4615"/>
    <lineage>
        <taxon>Eukaryota</taxon>
        <taxon>Viridiplantae</taxon>
        <taxon>Streptophyta</taxon>
        <taxon>Embryophyta</taxon>
        <taxon>Tracheophyta</taxon>
        <taxon>Spermatophyta</taxon>
        <taxon>Magnoliopsida</taxon>
        <taxon>Liliopsida</taxon>
        <taxon>Poales</taxon>
        <taxon>Bromeliaceae</taxon>
        <taxon>Bromelioideae</taxon>
        <taxon>Ananas</taxon>
    </lineage>
</organism>
<comment type="subunit">
    <text evidence="3">Constitutively interacts with CASP4; required for the localization of procaspase 4 to the ER.</text>
</comment>
<dbReference type="InterPro" id="IPR019308">
    <property type="entry name" value="TMEM214"/>
</dbReference>
<evidence type="ECO:0000256" key="5">
    <source>
        <dbReference type="ARBA" id="ARBA00022703"/>
    </source>
</evidence>
<evidence type="ECO:0000256" key="8">
    <source>
        <dbReference type="ARBA" id="ARBA00023136"/>
    </source>
</evidence>
<name>A0A199UME1_ANACO</name>
<keyword evidence="9" id="KW-0325">Glycoprotein</keyword>
<accession>A0A199UME1</accession>
<keyword evidence="7" id="KW-1133">Transmembrane helix</keyword>
<comment type="similarity">
    <text evidence="2">Belongs to the TMEM214 family.</text>
</comment>
<dbReference type="EMBL" id="LSRQ01006665">
    <property type="protein sequence ID" value="OAY65846.1"/>
    <property type="molecule type" value="Genomic_DNA"/>
</dbReference>
<feature type="region of interest" description="Disordered" evidence="11">
    <location>
        <begin position="32"/>
        <end position="98"/>
    </location>
</feature>
<dbReference type="Proteomes" id="UP000092600">
    <property type="component" value="Unassembled WGS sequence"/>
</dbReference>
<evidence type="ECO:0000256" key="6">
    <source>
        <dbReference type="ARBA" id="ARBA00022824"/>
    </source>
</evidence>
<evidence type="ECO:0000256" key="4">
    <source>
        <dbReference type="ARBA" id="ARBA00022692"/>
    </source>
</evidence>
<evidence type="ECO:0000256" key="3">
    <source>
        <dbReference type="ARBA" id="ARBA00011720"/>
    </source>
</evidence>
<evidence type="ECO:0000256" key="2">
    <source>
        <dbReference type="ARBA" id="ARBA00007984"/>
    </source>
</evidence>
<feature type="compositionally biased region" description="Basic residues" evidence="11">
    <location>
        <begin position="142"/>
        <end position="151"/>
    </location>
</feature>
<feature type="region of interest" description="Disordered" evidence="11">
    <location>
        <begin position="116"/>
        <end position="151"/>
    </location>
</feature>
<evidence type="ECO:0000256" key="10">
    <source>
        <dbReference type="ARBA" id="ARBA00024938"/>
    </source>
</evidence>
<protein>
    <submittedName>
        <fullName evidence="12">Transmembrane protein 214-B</fullName>
    </submittedName>
</protein>
<proteinExistence type="inferred from homology"/>
<feature type="compositionally biased region" description="Low complexity" evidence="11">
    <location>
        <begin position="32"/>
        <end position="43"/>
    </location>
</feature>
<reference evidence="12 13" key="1">
    <citation type="journal article" date="2016" name="DNA Res.">
        <title>The draft genome of MD-2 pineapple using hybrid error correction of long reads.</title>
        <authorList>
            <person name="Redwan R.M."/>
            <person name="Saidin A."/>
            <person name="Kumar S.V."/>
        </authorList>
    </citation>
    <scope>NUCLEOTIDE SEQUENCE [LARGE SCALE GENOMIC DNA]</scope>
    <source>
        <strain evidence="13">cv. MD2</strain>
        <tissue evidence="12">Leaf</tissue>
    </source>
</reference>
<dbReference type="STRING" id="4615.A0A199UME1"/>
<keyword evidence="6" id="KW-0256">Endoplasmic reticulum</keyword>
<keyword evidence="4 12" id="KW-0812">Transmembrane</keyword>
<sequence length="606" mass="65318">MDETKPAPFLDPALAADDDDDDAALAAAVAASTAASAPAAADPNHGWQKVTYGKRQRRHQPPQAADPDRGGSASRGPDRSHVFASVEQRAHERRRALESAAAAAAAAANAAPSAAAAARAASSEEDDDDAAPQENGGEAPKKIKQKKPKKPKITVAEAAAGIDAENLAAHLIEISGSYETQQEIQLMRFADYFGRAFVGVSASQFPWAKMFKESPVSKIVDIPLSHISEPVYKTSVDWIGQKSPDALADFVLWCLDGVLADLASQQAAAKGSKKAAQQAPSRAQVAIFVVLAMTLRRKPDILISLLPKIRENSKYQGQEKLPLIVWVVAQASQGDLVVGMFAWAHYLFPNICGKSSGNPQSRDLVLQLVERLLSGPKARTILLNGAVRKGERLMPPAALDLLMRVTFPPSAARVKATERFEAVYPTLKELALAGSPATKTTKQASQQILPSCIKAMQENNPELTKEAADIFIWCLTQNSDCYKQWEKLHLENVEASIVVLREIFTEWKELSAKLSPDALRETVKNLKAKNEEALSATEDASKQGPIKEADKYCKLILGRLKSGFSCVKGSLIVLAVAAVVSFAMSPTIESLDWGKLHTVFSAAKSF</sequence>
<dbReference type="PANTHER" id="PTHR13448">
    <property type="entry name" value="TRANSMEMBRANE PROTEIN 214"/>
    <property type="match status" value="1"/>
</dbReference>
<comment type="caution">
    <text evidence="12">The sequence shown here is derived from an EMBL/GenBank/DDBJ whole genome shotgun (WGS) entry which is preliminary data.</text>
</comment>
<evidence type="ECO:0000313" key="12">
    <source>
        <dbReference type="EMBL" id="OAY65846.1"/>
    </source>
</evidence>
<dbReference type="PANTHER" id="PTHR13448:SF0">
    <property type="entry name" value="TRANSMEMBRANE PROTEIN 214"/>
    <property type="match status" value="1"/>
</dbReference>
<keyword evidence="8" id="KW-0472">Membrane</keyword>
<evidence type="ECO:0000256" key="11">
    <source>
        <dbReference type="SAM" id="MobiDB-lite"/>
    </source>
</evidence>
<dbReference type="Pfam" id="PF10151">
    <property type="entry name" value="TMEM214"/>
    <property type="match status" value="1"/>
</dbReference>
<evidence type="ECO:0000313" key="13">
    <source>
        <dbReference type="Proteomes" id="UP000092600"/>
    </source>
</evidence>
<gene>
    <name evidence="12" type="ORF">ACMD2_11215</name>
</gene>
<evidence type="ECO:0000256" key="1">
    <source>
        <dbReference type="ARBA" id="ARBA00004477"/>
    </source>
</evidence>
<dbReference type="GO" id="GO:0005789">
    <property type="term" value="C:endoplasmic reticulum membrane"/>
    <property type="evidence" value="ECO:0007669"/>
    <property type="project" value="UniProtKB-SubCell"/>
</dbReference>
<evidence type="ECO:0000256" key="9">
    <source>
        <dbReference type="ARBA" id="ARBA00023180"/>
    </source>
</evidence>
<comment type="function">
    <text evidence="10">Critical mediator, in cooperation with CASP4, of endoplasmic reticulum-stress induced apoptosis. Required or the activation of CASP4 following endoplasmic reticulum stress.</text>
</comment>
<dbReference type="GO" id="GO:0005794">
    <property type="term" value="C:Golgi apparatus"/>
    <property type="evidence" value="ECO:0007669"/>
    <property type="project" value="TreeGrafter"/>
</dbReference>